<protein>
    <submittedName>
        <fullName evidence="3">SWIB domain-containing protein</fullName>
    </submittedName>
</protein>
<evidence type="ECO:0000313" key="1">
    <source>
        <dbReference type="EMBL" id="VDP89029.1"/>
    </source>
</evidence>
<name>A0A183AY09_9TREM</name>
<gene>
    <name evidence="1" type="ORF">ECPE_LOCUS11844</name>
</gene>
<dbReference type="WBParaSite" id="ECPE_0001187901-mRNA-1">
    <property type="protein sequence ID" value="ECPE_0001187901-mRNA-1"/>
    <property type="gene ID" value="ECPE_0001187901"/>
</dbReference>
<reference evidence="3" key="1">
    <citation type="submission" date="2016-06" db="UniProtKB">
        <authorList>
            <consortium name="WormBaseParasite"/>
        </authorList>
    </citation>
    <scope>IDENTIFICATION</scope>
</reference>
<dbReference type="EMBL" id="UZAN01051645">
    <property type="protein sequence ID" value="VDP89029.1"/>
    <property type="molecule type" value="Genomic_DNA"/>
</dbReference>
<keyword evidence="2" id="KW-1185">Reference proteome</keyword>
<proteinExistence type="predicted"/>
<dbReference type="Proteomes" id="UP000272942">
    <property type="component" value="Unassembled WGS sequence"/>
</dbReference>
<sequence>MSSKLSVSCNQSISSAHVTLDRIFHNGLLDVACDKLLEYHCHSSNKQTLHLDSSARAFLLDYTIDIVKNLCEPSAPQSVSDVCDRLDYSFPCKLRPPDLVIEDLRSLVERGKKKTLYLPNDKVISCIRWAVNFEAKLQSGVIAFTDIQACTTGICPPSSLTFVLISLMFIFRYPTRVA</sequence>
<reference evidence="1 2" key="2">
    <citation type="submission" date="2018-11" db="EMBL/GenBank/DDBJ databases">
        <authorList>
            <consortium name="Pathogen Informatics"/>
        </authorList>
    </citation>
    <scope>NUCLEOTIDE SEQUENCE [LARGE SCALE GENOMIC DNA]</scope>
    <source>
        <strain evidence="1 2">Egypt</strain>
    </source>
</reference>
<organism evidence="3">
    <name type="scientific">Echinostoma caproni</name>
    <dbReference type="NCBI Taxonomy" id="27848"/>
    <lineage>
        <taxon>Eukaryota</taxon>
        <taxon>Metazoa</taxon>
        <taxon>Spiralia</taxon>
        <taxon>Lophotrochozoa</taxon>
        <taxon>Platyhelminthes</taxon>
        <taxon>Trematoda</taxon>
        <taxon>Digenea</taxon>
        <taxon>Plagiorchiida</taxon>
        <taxon>Echinostomata</taxon>
        <taxon>Echinostomatoidea</taxon>
        <taxon>Echinostomatidae</taxon>
        <taxon>Echinostoma</taxon>
    </lineage>
</organism>
<dbReference type="OrthoDB" id="546434at2759"/>
<evidence type="ECO:0000313" key="2">
    <source>
        <dbReference type="Proteomes" id="UP000272942"/>
    </source>
</evidence>
<evidence type="ECO:0000313" key="3">
    <source>
        <dbReference type="WBParaSite" id="ECPE_0001187901-mRNA-1"/>
    </source>
</evidence>
<accession>A0A183AY09</accession>
<dbReference type="AlphaFoldDB" id="A0A183AY09"/>